<protein>
    <submittedName>
        <fullName evidence="3">Transposase</fullName>
    </submittedName>
</protein>
<gene>
    <name evidence="3" type="ORF">MACH08_15440</name>
</gene>
<comment type="similarity">
    <text evidence="1">In the N-terminal section; belongs to the LXG family.</text>
</comment>
<organism evidence="3 4">
    <name type="scientific">Oceanobacillus kimchii</name>
    <dbReference type="NCBI Taxonomy" id="746691"/>
    <lineage>
        <taxon>Bacteria</taxon>
        <taxon>Bacillati</taxon>
        <taxon>Bacillota</taxon>
        <taxon>Bacilli</taxon>
        <taxon>Bacillales</taxon>
        <taxon>Bacillaceae</taxon>
        <taxon>Oceanobacillus</taxon>
    </lineage>
</organism>
<dbReference type="InterPro" id="IPR006829">
    <property type="entry name" value="LXG_dom"/>
</dbReference>
<evidence type="ECO:0000256" key="1">
    <source>
        <dbReference type="ARBA" id="ARBA00034117"/>
    </source>
</evidence>
<sequence>MGHKIDVSEINDFSDDLNRASDDITLNLKKVKENINQLTDLTSFSGKAAMEAKNYFNDFHKTVSDSLTGLFDDLVNNVNKHLEKFETDVDSNAFAIIESDYLKDTEADISEYYEKLYNQYEAIKEAVDSVTDISTATAPIFYSVNKDKNESNKVITELDEKLAIFISGNEVSEIKNLIHQIESTMSRAQKNEGVERFADYTSASDNSGLAALKDYNEGKQWESEIEKAREVRDKTIKELDQQSSKDVINLAYSEFENGDIDKETFYSILSSLSKTKGSINEDNINNEEAKILIEYLEDKKMLDQYVTDNPNFVDYVVNNLPRVAWEATPGALAVFADKLGKTMNELAAYLTNVVSTDALKNTSSSLIDKAGKVAEYGKAAGPAFGTIGFGYGMYTDTLNNDKSVGEAYAHNLASIITGVGVTAIGAFLVSNPVGWAAGVISIVTFEFGYKTNYYGIQDSLDWAGQQFDEGWETVTQWAGDLGQALHNSWNLLNPFSTY</sequence>
<name>A0ABQ5TIA9_9BACI</name>
<proteinExistence type="inferred from homology"/>
<dbReference type="Proteomes" id="UP001275436">
    <property type="component" value="Unassembled WGS sequence"/>
</dbReference>
<keyword evidence="4" id="KW-1185">Reference proteome</keyword>
<feature type="domain" description="LXG" evidence="2">
    <location>
        <begin position="1"/>
        <end position="242"/>
    </location>
</feature>
<comment type="caution">
    <text evidence="3">The sequence shown here is derived from an EMBL/GenBank/DDBJ whole genome shotgun (WGS) entry which is preliminary data.</text>
</comment>
<reference evidence="3 4" key="1">
    <citation type="submission" date="2023-02" db="EMBL/GenBank/DDBJ databases">
        <title>Oceanobacillus kimchii IFOP_LL358 isolated form Alexandrium catenella lab strain.</title>
        <authorList>
            <person name="Gajardo G."/>
            <person name="Ueki S."/>
            <person name="Maruyama F."/>
        </authorList>
    </citation>
    <scope>NUCLEOTIDE SEQUENCE [LARGE SCALE GENOMIC DNA]</scope>
    <source>
        <strain evidence="3 4">IFOP_LL358</strain>
    </source>
</reference>
<evidence type="ECO:0000313" key="3">
    <source>
        <dbReference type="EMBL" id="GLO65760.1"/>
    </source>
</evidence>
<dbReference type="EMBL" id="BSKO01000001">
    <property type="protein sequence ID" value="GLO65760.1"/>
    <property type="molecule type" value="Genomic_DNA"/>
</dbReference>
<dbReference type="RefSeq" id="WP_317957923.1">
    <property type="nucleotide sequence ID" value="NZ_BSKO01000001.1"/>
</dbReference>
<evidence type="ECO:0000313" key="4">
    <source>
        <dbReference type="Proteomes" id="UP001275436"/>
    </source>
</evidence>
<evidence type="ECO:0000259" key="2">
    <source>
        <dbReference type="PROSITE" id="PS51756"/>
    </source>
</evidence>
<accession>A0ABQ5TIA9</accession>
<dbReference type="PROSITE" id="PS51756">
    <property type="entry name" value="LXG"/>
    <property type="match status" value="1"/>
</dbReference>
<dbReference type="Pfam" id="PF04740">
    <property type="entry name" value="LXG"/>
    <property type="match status" value="1"/>
</dbReference>